<protein>
    <submittedName>
        <fullName evidence="1">Carboxypeptidase-like regulatory domain-containing protein</fullName>
    </submittedName>
</protein>
<evidence type="ECO:0000313" key="1">
    <source>
        <dbReference type="EMBL" id="MFD2965974.1"/>
    </source>
</evidence>
<reference evidence="2" key="1">
    <citation type="journal article" date="2019" name="Int. J. Syst. Evol. Microbiol.">
        <title>The Global Catalogue of Microorganisms (GCM) 10K type strain sequencing project: providing services to taxonomists for standard genome sequencing and annotation.</title>
        <authorList>
            <consortium name="The Broad Institute Genomics Platform"/>
            <consortium name="The Broad Institute Genome Sequencing Center for Infectious Disease"/>
            <person name="Wu L."/>
            <person name="Ma J."/>
        </authorList>
    </citation>
    <scope>NUCLEOTIDE SEQUENCE [LARGE SCALE GENOMIC DNA]</scope>
    <source>
        <strain evidence="2">KCTC 22814</strain>
    </source>
</reference>
<dbReference type="InterPro" id="IPR008969">
    <property type="entry name" value="CarboxyPept-like_regulatory"/>
</dbReference>
<dbReference type="RefSeq" id="WP_320183768.1">
    <property type="nucleotide sequence ID" value="NZ_CP138332.1"/>
</dbReference>
<organism evidence="1 2">
    <name type="scientific">Sphingobacterium bambusae</name>
    <dbReference type="NCBI Taxonomy" id="662858"/>
    <lineage>
        <taxon>Bacteria</taxon>
        <taxon>Pseudomonadati</taxon>
        <taxon>Bacteroidota</taxon>
        <taxon>Sphingobacteriia</taxon>
        <taxon>Sphingobacteriales</taxon>
        <taxon>Sphingobacteriaceae</taxon>
        <taxon>Sphingobacterium</taxon>
    </lineage>
</organism>
<dbReference type="Proteomes" id="UP001597525">
    <property type="component" value="Unassembled WGS sequence"/>
</dbReference>
<accession>A0ABW6BBS7</accession>
<comment type="caution">
    <text evidence="1">The sequence shown here is derived from an EMBL/GenBank/DDBJ whole genome shotgun (WGS) entry which is preliminary data.</text>
</comment>
<name>A0ABW6BBS7_9SPHI</name>
<dbReference type="EMBL" id="JBHUPB010000003">
    <property type="protein sequence ID" value="MFD2965974.1"/>
    <property type="molecule type" value="Genomic_DNA"/>
</dbReference>
<dbReference type="SUPFAM" id="SSF49464">
    <property type="entry name" value="Carboxypeptidase regulatory domain-like"/>
    <property type="match status" value="1"/>
</dbReference>
<keyword evidence="2" id="KW-1185">Reference proteome</keyword>
<evidence type="ECO:0000313" key="2">
    <source>
        <dbReference type="Proteomes" id="UP001597525"/>
    </source>
</evidence>
<sequence length="240" mass="27103">MKTVLAISAILIGFYASGQQSIILVRDKFSSRVVVGAKVRVYNQEFLSDKGGRVTIHQLRPGDSIAISAAGYHPTVMPIMQRDTTQEILLEPLPHMLEEVVIDRMRSASRDSSGWRRVMERRFARQKLNERRLGIFVQRGGFDPYWPRHVASGSTAALATVNLSKLVALLRRKESDAVASDVWTEQDKLSLDQWFTAEVVASLTGLKGDALQYFMIRYRPEKADLPELSEYQVLLHIKSS</sequence>
<proteinExistence type="predicted"/>
<gene>
    <name evidence="1" type="ORF">ACFS7Y_01170</name>
</gene>